<dbReference type="Gene3D" id="3.10.450.530">
    <property type="entry name" value="Ribonuclease toxin, BrnT, of type II toxin-antitoxin system"/>
    <property type="match status" value="1"/>
</dbReference>
<reference evidence="1" key="1">
    <citation type="submission" date="2018-06" db="EMBL/GenBank/DDBJ databases">
        <authorList>
            <person name="Zhirakovskaya E."/>
        </authorList>
    </citation>
    <scope>NUCLEOTIDE SEQUENCE</scope>
</reference>
<protein>
    <recommendedName>
        <fullName evidence="2">BrnT family toxin</fullName>
    </recommendedName>
</protein>
<sequence length="97" mass="11873">MQFEWDERKRRENIRKHGFDFRDAWRVFNLPMLVALDDRKEYGEDRWIGIGILKTRVVIVVYTERGDDNIRIISMMKALTNERIRYEKLLRDRLGND</sequence>
<gene>
    <name evidence="1" type="ORF">MNBD_CHLOROFLEXI01-4367</name>
</gene>
<dbReference type="AlphaFoldDB" id="A0A3B0W8W4"/>
<name>A0A3B0W8W4_9ZZZZ</name>
<organism evidence="1">
    <name type="scientific">hydrothermal vent metagenome</name>
    <dbReference type="NCBI Taxonomy" id="652676"/>
    <lineage>
        <taxon>unclassified sequences</taxon>
        <taxon>metagenomes</taxon>
        <taxon>ecological metagenomes</taxon>
    </lineage>
</organism>
<evidence type="ECO:0008006" key="2">
    <source>
        <dbReference type="Google" id="ProtNLM"/>
    </source>
</evidence>
<dbReference type="InterPro" id="IPR007460">
    <property type="entry name" value="BrnT_toxin"/>
</dbReference>
<accession>A0A3B0W8W4</accession>
<proteinExistence type="predicted"/>
<dbReference type="InterPro" id="IPR038573">
    <property type="entry name" value="BrnT_sf"/>
</dbReference>
<dbReference type="EMBL" id="UOEU01000779">
    <property type="protein sequence ID" value="VAW40124.1"/>
    <property type="molecule type" value="Genomic_DNA"/>
</dbReference>
<evidence type="ECO:0000313" key="1">
    <source>
        <dbReference type="EMBL" id="VAW40124.1"/>
    </source>
</evidence>
<dbReference type="Pfam" id="PF04365">
    <property type="entry name" value="BrnT_toxin"/>
    <property type="match status" value="1"/>
</dbReference>